<comment type="caution">
    <text evidence="13">The sequence shown here is derived from an EMBL/GenBank/DDBJ whole genome shotgun (WGS) entry which is preliminary data.</text>
</comment>
<evidence type="ECO:0000256" key="6">
    <source>
        <dbReference type="ARBA" id="ARBA00022824"/>
    </source>
</evidence>
<name>A0ABQ7JCL4_9APIC</name>
<feature type="transmembrane region" description="Helical" evidence="12">
    <location>
        <begin position="261"/>
        <end position="280"/>
    </location>
</feature>
<dbReference type="EMBL" id="JADAQX010000139">
    <property type="protein sequence ID" value="KAF8821716.1"/>
    <property type="molecule type" value="Genomic_DNA"/>
</dbReference>
<sequence>MEKRRSARLAAKNLKRDPSSSDKSVSASVEKSSSISRDNRGRPLHDRSHEFIRPSLLSHDSMHIPLWLAWLLERYISPHALQPFGPLAFILKAANSAILVLLPYCTVYYLHPNPIGSTILLTFSIVWLFKLLSFHHVCFDIRRATHTRMRLKDICYNEKETKVAEQYPRCLTLSHFYRFIVMPTMCFQFHYPTTPCIRWLVVLRHVLEAFACIALIKIIVEQYIFITLKNTFSFDNLHSVKLSVVLAHFLESVLKLSIPNLYVWLLFFMLIFHHWCNILGEITRFGDRRFYEDWWNASSFDEYWRRWNLPVYQFLNRHVNKPLLSSGIPRIFSSIIVFTISALLHEYLISVPLQLGWIGLAFWGFIAQIPLMYVTKLKFFQTHKTIGNVVFWCVFCFSGQPIGTLSYFYLWAVRQGTVLQLDASIIASF</sequence>
<dbReference type="InterPro" id="IPR014371">
    <property type="entry name" value="Oat_ACAT_DAG_ARE"/>
</dbReference>
<keyword evidence="14" id="KW-1185">Reference proteome</keyword>
<evidence type="ECO:0000256" key="5">
    <source>
        <dbReference type="ARBA" id="ARBA00022692"/>
    </source>
</evidence>
<accession>A0ABQ7JCL4</accession>
<protein>
    <recommendedName>
        <fullName evidence="10">O-acyltransferase</fullName>
    </recommendedName>
</protein>
<evidence type="ECO:0000256" key="2">
    <source>
        <dbReference type="ARBA" id="ARBA00005189"/>
    </source>
</evidence>
<reference evidence="13 14" key="1">
    <citation type="journal article" date="2020" name="bioRxiv">
        <title>Metabolic contributions of an alphaproteobacterial endosymbiont in the apicomplexan Cardiosporidium cionae.</title>
        <authorList>
            <person name="Hunter E.S."/>
            <person name="Paight C.J."/>
            <person name="Lane C.E."/>
        </authorList>
    </citation>
    <scope>NUCLEOTIDE SEQUENCE [LARGE SCALE GENOMIC DNA]</scope>
    <source>
        <strain evidence="13">ESH_2018</strain>
    </source>
</reference>
<dbReference type="GO" id="GO:0016746">
    <property type="term" value="F:acyltransferase activity"/>
    <property type="evidence" value="ECO:0007669"/>
    <property type="project" value="UniProtKB-KW"/>
</dbReference>
<evidence type="ECO:0000256" key="12">
    <source>
        <dbReference type="SAM" id="Phobius"/>
    </source>
</evidence>
<evidence type="ECO:0000256" key="4">
    <source>
        <dbReference type="ARBA" id="ARBA00022679"/>
    </source>
</evidence>
<dbReference type="Pfam" id="PF03062">
    <property type="entry name" value="MBOAT"/>
    <property type="match status" value="1"/>
</dbReference>
<feature type="region of interest" description="Disordered" evidence="11">
    <location>
        <begin position="1"/>
        <end position="42"/>
    </location>
</feature>
<organism evidence="13 14">
    <name type="scientific">Cardiosporidium cionae</name>
    <dbReference type="NCBI Taxonomy" id="476202"/>
    <lineage>
        <taxon>Eukaryota</taxon>
        <taxon>Sar</taxon>
        <taxon>Alveolata</taxon>
        <taxon>Apicomplexa</taxon>
        <taxon>Aconoidasida</taxon>
        <taxon>Nephromycida</taxon>
        <taxon>Cardiosporidium</taxon>
    </lineage>
</organism>
<feature type="transmembrane region" description="Helical" evidence="12">
    <location>
        <begin position="115"/>
        <end position="139"/>
    </location>
</feature>
<gene>
    <name evidence="13" type="ORF">IE077_001681</name>
</gene>
<keyword evidence="9 10" id="KW-0012">Acyltransferase</keyword>
<keyword evidence="4 10" id="KW-0808">Transferase</keyword>
<evidence type="ECO:0000313" key="14">
    <source>
        <dbReference type="Proteomes" id="UP000823046"/>
    </source>
</evidence>
<evidence type="ECO:0000256" key="9">
    <source>
        <dbReference type="ARBA" id="ARBA00023315"/>
    </source>
</evidence>
<evidence type="ECO:0000256" key="3">
    <source>
        <dbReference type="ARBA" id="ARBA00009010"/>
    </source>
</evidence>
<keyword evidence="7 12" id="KW-1133">Transmembrane helix</keyword>
<dbReference type="Proteomes" id="UP000823046">
    <property type="component" value="Unassembled WGS sequence"/>
</dbReference>
<feature type="compositionally biased region" description="Low complexity" evidence="11">
    <location>
        <begin position="21"/>
        <end position="36"/>
    </location>
</feature>
<feature type="transmembrane region" description="Helical" evidence="12">
    <location>
        <begin position="206"/>
        <end position="226"/>
    </location>
</feature>
<evidence type="ECO:0000256" key="7">
    <source>
        <dbReference type="ARBA" id="ARBA00022989"/>
    </source>
</evidence>
<keyword evidence="5 12" id="KW-0812">Transmembrane</keyword>
<proteinExistence type="inferred from homology"/>
<comment type="similarity">
    <text evidence="3 10">Belongs to the membrane-bound acyltransferase family. Sterol o-acyltransferase subfamily.</text>
</comment>
<evidence type="ECO:0000256" key="1">
    <source>
        <dbReference type="ARBA" id="ARBA00004477"/>
    </source>
</evidence>
<evidence type="ECO:0000313" key="13">
    <source>
        <dbReference type="EMBL" id="KAF8821716.1"/>
    </source>
</evidence>
<dbReference type="InterPro" id="IPR004299">
    <property type="entry name" value="MBOAT_fam"/>
</dbReference>
<feature type="transmembrane region" description="Helical" evidence="12">
    <location>
        <begin position="331"/>
        <end position="349"/>
    </location>
</feature>
<evidence type="ECO:0000256" key="8">
    <source>
        <dbReference type="ARBA" id="ARBA00023136"/>
    </source>
</evidence>
<dbReference type="PANTHER" id="PTHR10408:SF7">
    <property type="entry name" value="DIACYLGLYCEROL O-ACYLTRANSFERASE 1"/>
    <property type="match status" value="1"/>
</dbReference>
<feature type="transmembrane region" description="Helical" evidence="12">
    <location>
        <begin position="355"/>
        <end position="374"/>
    </location>
</feature>
<comment type="subcellular location">
    <subcellularLocation>
        <location evidence="1 10">Endoplasmic reticulum membrane</location>
        <topology evidence="1 10">Multi-pass membrane protein</topology>
    </subcellularLocation>
</comment>
<dbReference type="PIRSF" id="PIRSF000439">
    <property type="entry name" value="Oat_ACAT_DAG_ARE"/>
    <property type="match status" value="1"/>
</dbReference>
<keyword evidence="6 10" id="KW-0256">Endoplasmic reticulum</keyword>
<evidence type="ECO:0000256" key="11">
    <source>
        <dbReference type="SAM" id="MobiDB-lite"/>
    </source>
</evidence>
<comment type="pathway">
    <text evidence="2">Lipid metabolism.</text>
</comment>
<evidence type="ECO:0000256" key="10">
    <source>
        <dbReference type="PIRNR" id="PIRNR000439"/>
    </source>
</evidence>
<feature type="transmembrane region" description="Helical" evidence="12">
    <location>
        <begin position="386"/>
        <end position="410"/>
    </location>
</feature>
<keyword evidence="8 10" id="KW-0472">Membrane</keyword>
<feature type="transmembrane region" description="Helical" evidence="12">
    <location>
        <begin position="84"/>
        <end position="109"/>
    </location>
</feature>
<dbReference type="PANTHER" id="PTHR10408">
    <property type="entry name" value="STEROL O-ACYLTRANSFERASE"/>
    <property type="match status" value="1"/>
</dbReference>